<protein>
    <submittedName>
        <fullName evidence="2">Uncharacterized protein</fullName>
    </submittedName>
</protein>
<dbReference type="AlphaFoldDB" id="A0A432MHI8"/>
<sequence>MKRPSIALVACPLVAVAWIASAGPPPARAQEVPAVFDRVEEDWELVIGEPDLLAEGPQITTTMSPLGDITGLFVALNLNYRSQPSYQPGGLEVVSYDGDRVLGTSTQRTSRLATEGETITWTQSLRLSGGLLDYEIIVGNSTTWGRFGQGSGANLAVRIATGLESMTAYRPTTSVSYSGPGWQSNRVSSMRLMRVRYYNGGMLVSTDETPRSVNLGL</sequence>
<organism evidence="2 3">
    <name type="scientific">Tautonia sociabilis</name>
    <dbReference type="NCBI Taxonomy" id="2080755"/>
    <lineage>
        <taxon>Bacteria</taxon>
        <taxon>Pseudomonadati</taxon>
        <taxon>Planctomycetota</taxon>
        <taxon>Planctomycetia</taxon>
        <taxon>Isosphaerales</taxon>
        <taxon>Isosphaeraceae</taxon>
        <taxon>Tautonia</taxon>
    </lineage>
</organism>
<keyword evidence="1" id="KW-0732">Signal</keyword>
<name>A0A432MHI8_9BACT</name>
<accession>A0A432MHI8</accession>
<keyword evidence="3" id="KW-1185">Reference proteome</keyword>
<evidence type="ECO:0000256" key="1">
    <source>
        <dbReference type="SAM" id="SignalP"/>
    </source>
</evidence>
<dbReference type="OrthoDB" id="266492at2"/>
<feature type="signal peptide" evidence="1">
    <location>
        <begin position="1"/>
        <end position="22"/>
    </location>
</feature>
<gene>
    <name evidence="2" type="ORF">TsocGM_15585</name>
</gene>
<reference evidence="2 3" key="1">
    <citation type="submission" date="2018-12" db="EMBL/GenBank/DDBJ databases">
        <authorList>
            <person name="Toschakov S.V."/>
        </authorList>
    </citation>
    <scope>NUCLEOTIDE SEQUENCE [LARGE SCALE GENOMIC DNA]</scope>
    <source>
        <strain evidence="2 3">GM2012</strain>
    </source>
</reference>
<reference evidence="2 3" key="2">
    <citation type="submission" date="2019-01" db="EMBL/GenBank/DDBJ databases">
        <title>Tautonia sociabilis, a novel thermotolerant planctomycete of Isosphaeraceae family, isolated from a 4000 m deep subterranean habitat.</title>
        <authorList>
            <person name="Kovaleva O.L."/>
            <person name="Elcheninov A.G."/>
            <person name="Van Heerden E."/>
            <person name="Toshchakov S.V."/>
            <person name="Novikov A."/>
            <person name="Bonch-Osmolovskaya E.A."/>
            <person name="Kublanov I.V."/>
        </authorList>
    </citation>
    <scope>NUCLEOTIDE SEQUENCE [LARGE SCALE GENOMIC DNA]</scope>
    <source>
        <strain evidence="2 3">GM2012</strain>
    </source>
</reference>
<comment type="caution">
    <text evidence="2">The sequence shown here is derived from an EMBL/GenBank/DDBJ whole genome shotgun (WGS) entry which is preliminary data.</text>
</comment>
<dbReference type="Proteomes" id="UP000280296">
    <property type="component" value="Unassembled WGS sequence"/>
</dbReference>
<dbReference type="RefSeq" id="WP_126726388.1">
    <property type="nucleotide sequence ID" value="NZ_RYZH01000030.1"/>
</dbReference>
<evidence type="ECO:0000313" key="3">
    <source>
        <dbReference type="Proteomes" id="UP000280296"/>
    </source>
</evidence>
<proteinExistence type="predicted"/>
<dbReference type="EMBL" id="RYZH01000030">
    <property type="protein sequence ID" value="RUL86726.1"/>
    <property type="molecule type" value="Genomic_DNA"/>
</dbReference>
<evidence type="ECO:0000313" key="2">
    <source>
        <dbReference type="EMBL" id="RUL86726.1"/>
    </source>
</evidence>
<feature type="chain" id="PRO_5019413697" evidence="1">
    <location>
        <begin position="23"/>
        <end position="217"/>
    </location>
</feature>